<comment type="subcellular location">
    <subcellularLocation>
        <location evidence="1 4">Cytoplasm</location>
        <location evidence="1 4">Nucleoid</location>
    </subcellularLocation>
</comment>
<dbReference type="HAMAP" id="MF_00730">
    <property type="entry name" value="NdpA"/>
    <property type="match status" value="1"/>
</dbReference>
<evidence type="ECO:0000256" key="1">
    <source>
        <dbReference type="ARBA" id="ARBA00004453"/>
    </source>
</evidence>
<dbReference type="OrthoDB" id="9131762at2"/>
<dbReference type="Pfam" id="PF04245">
    <property type="entry name" value="NA37"/>
    <property type="match status" value="1"/>
</dbReference>
<evidence type="ECO:0000313" key="6">
    <source>
        <dbReference type="Proteomes" id="UP000650477"/>
    </source>
</evidence>
<dbReference type="AlphaFoldDB" id="A0A0A2RFZ1"/>
<organism evidence="5 6">
    <name type="scientific">Morganella morganii</name>
    <name type="common">Proteus morganii</name>
    <dbReference type="NCBI Taxonomy" id="582"/>
    <lineage>
        <taxon>Bacteria</taxon>
        <taxon>Pseudomonadati</taxon>
        <taxon>Pseudomonadota</taxon>
        <taxon>Gammaproteobacteria</taxon>
        <taxon>Enterobacterales</taxon>
        <taxon>Morganellaceae</taxon>
        <taxon>Morganella</taxon>
    </lineage>
</organism>
<comment type="similarity">
    <text evidence="2 4">Belongs to the YejK family.</text>
</comment>
<reference evidence="5" key="1">
    <citation type="submission" date="2017-12" db="EMBL/GenBank/DDBJ databases">
        <title>Genome sequencing and analysis.</title>
        <authorList>
            <person name="Huang Y.-T."/>
        </authorList>
    </citation>
    <scope>NUCLEOTIDE SEQUENCE</scope>
    <source>
        <strain evidence="5">VGH116</strain>
    </source>
</reference>
<comment type="caution">
    <text evidence="5">The sequence shown here is derived from an EMBL/GenBank/DDBJ whole genome shotgun (WGS) entry which is preliminary data.</text>
</comment>
<sequence>MSLDIIQIALHQLIKRDEQTLEVVLRDTPLEKTAIVEEMMAELHRVYSAKSKAYGVFNEESELSEALRLQRQGEEEFHAFTRAATVRLKDELAKYPFAQGGVVLFAHYRYLAVEYLLVAVLDSCQSMLVNESLELNSTHYLDIPHADIIARIDLTEWETNPESSRYLTFLKGRVGRKVSDFFMDFLGAAEGFNAKIQNKGLLQALDDYCEEAQADKQERQSYRKQVFDYCTEQLQSGEEIQLTELSAELPPLGEQSFAQFTQEKEYGLEDSFPADRSTLRQLTKFAGSGGGLTINFDAMLLGERIFWDAATDTLTIKGTPPNLRDQLQRRGNKG</sequence>
<protein>
    <recommendedName>
        <fullName evidence="4">Nucleoid-associated protein CYG68_17890</fullName>
    </recommendedName>
</protein>
<dbReference type="RefSeq" id="WP_004238021.1">
    <property type="nucleotide sequence ID" value="NZ_ABGYJJ040000001.1"/>
</dbReference>
<dbReference type="GO" id="GO:0043590">
    <property type="term" value="C:bacterial nucleoid"/>
    <property type="evidence" value="ECO:0007669"/>
    <property type="project" value="TreeGrafter"/>
</dbReference>
<gene>
    <name evidence="5" type="ORF">CYG68_17890</name>
</gene>
<dbReference type="Proteomes" id="UP000650477">
    <property type="component" value="Unassembled WGS sequence"/>
</dbReference>
<evidence type="ECO:0000313" key="5">
    <source>
        <dbReference type="EMBL" id="MBE8614245.1"/>
    </source>
</evidence>
<dbReference type="NCBIfam" id="NF001557">
    <property type="entry name" value="PRK00378.1"/>
    <property type="match status" value="1"/>
</dbReference>
<dbReference type="InterPro" id="IPR007358">
    <property type="entry name" value="Nucleoid_associated_NdpA"/>
</dbReference>
<dbReference type="GeneID" id="93359876"/>
<proteinExistence type="inferred from homology"/>
<dbReference type="PANTHER" id="PTHR38772:SF1">
    <property type="entry name" value="NUCLEOID-ASSOCIATED PROTEIN YEJK"/>
    <property type="match status" value="1"/>
</dbReference>
<dbReference type="EMBL" id="PKLF01000020">
    <property type="protein sequence ID" value="MBE8614245.1"/>
    <property type="molecule type" value="Genomic_DNA"/>
</dbReference>
<keyword evidence="3 4" id="KW-0963">Cytoplasm</keyword>
<name>A0A0A2RFZ1_MORMO</name>
<dbReference type="GO" id="GO:0003727">
    <property type="term" value="F:single-stranded RNA binding"/>
    <property type="evidence" value="ECO:0007669"/>
    <property type="project" value="TreeGrafter"/>
</dbReference>
<dbReference type="GO" id="GO:0003690">
    <property type="term" value="F:double-stranded DNA binding"/>
    <property type="evidence" value="ECO:0007669"/>
    <property type="project" value="TreeGrafter"/>
</dbReference>
<evidence type="ECO:0000256" key="2">
    <source>
        <dbReference type="ARBA" id="ARBA00009035"/>
    </source>
</evidence>
<dbReference type="GO" id="GO:0005737">
    <property type="term" value="C:cytoplasm"/>
    <property type="evidence" value="ECO:0007669"/>
    <property type="project" value="UniProtKB-UniRule"/>
</dbReference>
<accession>A0A0A2RFZ1</accession>
<evidence type="ECO:0000256" key="3">
    <source>
        <dbReference type="ARBA" id="ARBA00022490"/>
    </source>
</evidence>
<evidence type="ECO:0000256" key="4">
    <source>
        <dbReference type="HAMAP-Rule" id="MF_00730"/>
    </source>
</evidence>
<dbReference type="STRING" id="582.AL531_09555"/>
<dbReference type="PANTHER" id="PTHR38772">
    <property type="match status" value="1"/>
</dbReference>